<proteinExistence type="predicted"/>
<protein>
    <submittedName>
        <fullName evidence="1">Uncharacterized protein</fullName>
    </submittedName>
</protein>
<reference evidence="1 2" key="1">
    <citation type="submission" date="2016-10" db="EMBL/GenBank/DDBJ databases">
        <authorList>
            <person name="de Groot N.N."/>
        </authorList>
    </citation>
    <scope>NUCLEOTIDE SEQUENCE [LARGE SCALE GENOMIC DNA]</scope>
    <source>
        <strain evidence="1 2">DSM 43794</strain>
    </source>
</reference>
<name>A0A1H1FI82_9ACTN</name>
<evidence type="ECO:0000313" key="1">
    <source>
        <dbReference type="EMBL" id="SDR00508.1"/>
    </source>
</evidence>
<organism evidence="1 2">
    <name type="scientific">Thermostaphylospora chromogena</name>
    <dbReference type="NCBI Taxonomy" id="35622"/>
    <lineage>
        <taxon>Bacteria</taxon>
        <taxon>Bacillati</taxon>
        <taxon>Actinomycetota</taxon>
        <taxon>Actinomycetes</taxon>
        <taxon>Streptosporangiales</taxon>
        <taxon>Thermomonosporaceae</taxon>
        <taxon>Thermostaphylospora</taxon>
    </lineage>
</organism>
<dbReference type="EMBL" id="FNKK01000002">
    <property type="protein sequence ID" value="SDR00508.1"/>
    <property type="molecule type" value="Genomic_DNA"/>
</dbReference>
<gene>
    <name evidence="1" type="ORF">SAMN04489764_2997</name>
</gene>
<dbReference type="Proteomes" id="UP000217103">
    <property type="component" value="Unassembled WGS sequence"/>
</dbReference>
<keyword evidence="2" id="KW-1185">Reference proteome</keyword>
<accession>A0A1H1FI82</accession>
<dbReference type="AlphaFoldDB" id="A0A1H1FI82"/>
<sequence>MGGKPDACYVGSIHVPSPVAGAVKIDWEVARPRADRVRIKRHTCDCRPVFYELCQAGGLMFIRRTTIRGKTRLVDESPWVVTREALEMWRMLLAGRAR</sequence>
<evidence type="ECO:0000313" key="2">
    <source>
        <dbReference type="Proteomes" id="UP000217103"/>
    </source>
</evidence>